<proteinExistence type="inferred from homology"/>
<dbReference type="InterPro" id="IPR002347">
    <property type="entry name" value="SDR_fam"/>
</dbReference>
<dbReference type="PANTHER" id="PTHR43477">
    <property type="entry name" value="DIHYDROANTICAPSIN 7-DEHYDROGENASE"/>
    <property type="match status" value="1"/>
</dbReference>
<protein>
    <submittedName>
        <fullName evidence="3">Oxidoreductase</fullName>
    </submittedName>
</protein>
<organism evidence="3 4">
    <name type="scientific">Arenibacter certesii</name>
    <dbReference type="NCBI Taxonomy" id="228955"/>
    <lineage>
        <taxon>Bacteria</taxon>
        <taxon>Pseudomonadati</taxon>
        <taxon>Bacteroidota</taxon>
        <taxon>Flavobacteriia</taxon>
        <taxon>Flavobacteriales</taxon>
        <taxon>Flavobacteriaceae</taxon>
        <taxon>Arenibacter</taxon>
    </lineage>
</organism>
<name>A0A918IUW6_9FLAO</name>
<comment type="similarity">
    <text evidence="1">Belongs to the short-chain dehydrogenases/reductases (SDR) family.</text>
</comment>
<dbReference type="EMBL" id="BMWP01000009">
    <property type="protein sequence ID" value="GGW31821.1"/>
    <property type="molecule type" value="Genomic_DNA"/>
</dbReference>
<dbReference type="AlphaFoldDB" id="A0A918IUW6"/>
<sequence>MKKNILIIGGSYGIGLFIVQSLEKDFHIYVASRTKGELNRLNVTHILFDAATDNLNLNLLPEQIHGFVYMPGSIELKPFKRIGLETFKADMEINFFNLVKVVKDIISRMADNSSMVFFSSVAAGSGMPFHTSIAASKGAIEGFTRSLAAEYAPKIRVNVIAPSIVDTPLASKLLNNDKKQENMSNRHPLKRIGNPQDIGNTALFLLSDKSSWITGQVIAVDGGISTLKTN</sequence>
<dbReference type="CDD" id="cd05233">
    <property type="entry name" value="SDR_c"/>
    <property type="match status" value="1"/>
</dbReference>
<evidence type="ECO:0000313" key="4">
    <source>
        <dbReference type="Proteomes" id="UP000634668"/>
    </source>
</evidence>
<accession>A0A918IUW6</accession>
<dbReference type="InterPro" id="IPR036291">
    <property type="entry name" value="NAD(P)-bd_dom_sf"/>
</dbReference>
<dbReference type="GO" id="GO:0016491">
    <property type="term" value="F:oxidoreductase activity"/>
    <property type="evidence" value="ECO:0007669"/>
    <property type="project" value="UniProtKB-KW"/>
</dbReference>
<keyword evidence="2" id="KW-0560">Oxidoreductase</keyword>
<dbReference type="Gene3D" id="3.40.50.720">
    <property type="entry name" value="NAD(P)-binding Rossmann-like Domain"/>
    <property type="match status" value="1"/>
</dbReference>
<evidence type="ECO:0000256" key="1">
    <source>
        <dbReference type="ARBA" id="ARBA00006484"/>
    </source>
</evidence>
<evidence type="ECO:0000256" key="2">
    <source>
        <dbReference type="ARBA" id="ARBA00023002"/>
    </source>
</evidence>
<dbReference type="SUPFAM" id="SSF51735">
    <property type="entry name" value="NAD(P)-binding Rossmann-fold domains"/>
    <property type="match status" value="1"/>
</dbReference>
<dbReference type="Proteomes" id="UP000634668">
    <property type="component" value="Unassembled WGS sequence"/>
</dbReference>
<keyword evidence="4" id="KW-1185">Reference proteome</keyword>
<reference evidence="3" key="1">
    <citation type="journal article" date="2014" name="Int. J. Syst. Evol. Microbiol.">
        <title>Complete genome sequence of Corynebacterium casei LMG S-19264T (=DSM 44701T), isolated from a smear-ripened cheese.</title>
        <authorList>
            <consortium name="US DOE Joint Genome Institute (JGI-PGF)"/>
            <person name="Walter F."/>
            <person name="Albersmeier A."/>
            <person name="Kalinowski J."/>
            <person name="Ruckert C."/>
        </authorList>
    </citation>
    <scope>NUCLEOTIDE SEQUENCE</scope>
    <source>
        <strain evidence="3">KCTC 12113</strain>
    </source>
</reference>
<comment type="caution">
    <text evidence="3">The sequence shown here is derived from an EMBL/GenBank/DDBJ whole genome shotgun (WGS) entry which is preliminary data.</text>
</comment>
<gene>
    <name evidence="3" type="ORF">GCM10007383_16050</name>
</gene>
<evidence type="ECO:0000313" key="3">
    <source>
        <dbReference type="EMBL" id="GGW31821.1"/>
    </source>
</evidence>
<dbReference type="PRINTS" id="PR00081">
    <property type="entry name" value="GDHRDH"/>
</dbReference>
<dbReference type="PANTHER" id="PTHR43477:SF1">
    <property type="entry name" value="DIHYDROANTICAPSIN 7-DEHYDROGENASE"/>
    <property type="match status" value="1"/>
</dbReference>
<reference evidence="3" key="2">
    <citation type="submission" date="2020-09" db="EMBL/GenBank/DDBJ databases">
        <authorList>
            <person name="Sun Q."/>
            <person name="Kim S."/>
        </authorList>
    </citation>
    <scope>NUCLEOTIDE SEQUENCE</scope>
    <source>
        <strain evidence="3">KCTC 12113</strain>
    </source>
</reference>
<dbReference type="RefSeq" id="WP_026812687.1">
    <property type="nucleotide sequence ID" value="NZ_BMWP01000009.1"/>
</dbReference>
<dbReference type="InterPro" id="IPR051122">
    <property type="entry name" value="SDR_DHRS6-like"/>
</dbReference>
<dbReference type="Pfam" id="PF13561">
    <property type="entry name" value="adh_short_C2"/>
    <property type="match status" value="1"/>
</dbReference>